<evidence type="ECO:0000256" key="2">
    <source>
        <dbReference type="ARBA" id="ARBA00022737"/>
    </source>
</evidence>
<dbReference type="PANTHER" id="PTHR46652:SF3">
    <property type="entry name" value="LEUCINE-RICH REPEAT-CONTAINING PROTEIN 9"/>
    <property type="match status" value="1"/>
</dbReference>
<dbReference type="InterPro" id="IPR036116">
    <property type="entry name" value="FN3_sf"/>
</dbReference>
<dbReference type="InterPro" id="IPR013783">
    <property type="entry name" value="Ig-like_fold"/>
</dbReference>
<protein>
    <recommendedName>
        <fullName evidence="5">Leucine-rich repeat-containing protein</fullName>
    </recommendedName>
</protein>
<reference evidence="3 4" key="1">
    <citation type="submission" date="2012-12" db="EMBL/GenBank/DDBJ databases">
        <title>The Genome Sequence of Enterococcus faecium E1590.</title>
        <authorList>
            <consortium name="The Broad Institute Genome Sequencing Platform"/>
            <consortium name="The Broad Institute Genome Sequencing Center for Infectious Disease"/>
            <person name="Earl A.M."/>
            <person name="Gilmore M.S."/>
            <person name="van Schaik W."/>
            <person name="Lebreton F."/>
            <person name="Willems R.J."/>
            <person name="Walker B."/>
            <person name="Young S.K."/>
            <person name="Zeng Q."/>
            <person name="Gargeya S."/>
            <person name="Fitzgerald M."/>
            <person name="Haas B."/>
            <person name="Abouelleil A."/>
            <person name="Alvarado L."/>
            <person name="Arachchi H.M."/>
            <person name="Berlin A.M."/>
            <person name="Chapman S.B."/>
            <person name="Dewar J."/>
            <person name="Goldberg J."/>
            <person name="Griggs A."/>
            <person name="Gujja S."/>
            <person name="Hansen M."/>
            <person name="Howarth C."/>
            <person name="Imamovic A."/>
            <person name="Larimer J."/>
            <person name="McCowan C."/>
            <person name="Murphy C."/>
            <person name="Neiman D."/>
            <person name="Pearson M."/>
            <person name="Priest M."/>
            <person name="Roberts A."/>
            <person name="Saif S."/>
            <person name="Shea T."/>
            <person name="Sisk P."/>
            <person name="Sykes S."/>
            <person name="Wortman J."/>
            <person name="Nusbaum C."/>
            <person name="Birren B."/>
        </authorList>
    </citation>
    <scope>NUCLEOTIDE SEQUENCE [LARGE SCALE GENOMIC DNA]</scope>
    <source>
        <strain evidence="3 4">E1590</strain>
    </source>
</reference>
<evidence type="ECO:0008006" key="5">
    <source>
        <dbReference type="Google" id="ProtNLM"/>
    </source>
</evidence>
<proteinExistence type="predicted"/>
<dbReference type="InterPro" id="IPR050836">
    <property type="entry name" value="SDS22/Internalin_LRR"/>
</dbReference>
<gene>
    <name evidence="3" type="ORF">OIE_05556</name>
</gene>
<keyword evidence="1" id="KW-0433">Leucine-rich repeat</keyword>
<dbReference type="EMBL" id="AHXC01000010">
    <property type="protein sequence ID" value="ELB00774.1"/>
    <property type="molecule type" value="Genomic_DNA"/>
</dbReference>
<sequence>MPTLTELYNLHNLEMIEFNYNLVADISPLKNHVNLERIYGAHNQIRRLDDQLQFPKLSLLELGYNDFPYLNNEAQLQFLNKIAQFTTLEALGLSNNNLSTIEPLESLVNLRSVFLTANKLTSIDTLKNMPEISFLNARDQLVSPSVATVYTPFPLRIRDRFGQLPEIVFDHPGTYDGENVIWHEAGTNNLHWYTTGGASIEFSGTVIQQAIPDYRPSQPGRIRYTFNPRSTTVTWEPSVDHYGISHYEFYLWDFLIATTTEPEFIAEDIRHHGQYPITIIAVSNSRRKSDPAFDLIYRSWMPIN</sequence>
<dbReference type="Gene3D" id="3.80.10.10">
    <property type="entry name" value="Ribonuclease Inhibitor"/>
    <property type="match status" value="1"/>
</dbReference>
<dbReference type="SUPFAM" id="SSF49265">
    <property type="entry name" value="Fibronectin type III"/>
    <property type="match status" value="1"/>
</dbReference>
<dbReference type="Pfam" id="PF12799">
    <property type="entry name" value="LRR_4"/>
    <property type="match status" value="1"/>
</dbReference>
<dbReference type="Gene3D" id="2.60.40.10">
    <property type="entry name" value="Immunoglobulins"/>
    <property type="match status" value="1"/>
</dbReference>
<organism evidence="3 4">
    <name type="scientific">Enterococcus faecium EnGen0003</name>
    <dbReference type="NCBI Taxonomy" id="1138901"/>
    <lineage>
        <taxon>Bacteria</taxon>
        <taxon>Bacillati</taxon>
        <taxon>Bacillota</taxon>
        <taxon>Bacilli</taxon>
        <taxon>Lactobacillales</taxon>
        <taxon>Enterococcaceae</taxon>
        <taxon>Enterococcus</taxon>
    </lineage>
</organism>
<name>A0A828ZPB0_ENTFC</name>
<dbReference type="PANTHER" id="PTHR46652">
    <property type="entry name" value="LEUCINE-RICH REPEAT AND IQ DOMAIN-CONTAINING PROTEIN 1-RELATED"/>
    <property type="match status" value="1"/>
</dbReference>
<dbReference type="SUPFAM" id="SSF52058">
    <property type="entry name" value="L domain-like"/>
    <property type="match status" value="1"/>
</dbReference>
<dbReference type="InterPro" id="IPR025875">
    <property type="entry name" value="Leu-rich_rpt_4"/>
</dbReference>
<comment type="caution">
    <text evidence="3">The sequence shown here is derived from an EMBL/GenBank/DDBJ whole genome shotgun (WGS) entry which is preliminary data.</text>
</comment>
<keyword evidence="2" id="KW-0677">Repeat</keyword>
<evidence type="ECO:0000313" key="4">
    <source>
        <dbReference type="Proteomes" id="UP000010553"/>
    </source>
</evidence>
<dbReference type="SMART" id="SM00365">
    <property type="entry name" value="LRR_SD22"/>
    <property type="match status" value="3"/>
</dbReference>
<dbReference type="Proteomes" id="UP000010553">
    <property type="component" value="Unassembled WGS sequence"/>
</dbReference>
<evidence type="ECO:0000313" key="3">
    <source>
        <dbReference type="EMBL" id="ELB00774.1"/>
    </source>
</evidence>
<dbReference type="InterPro" id="IPR001611">
    <property type="entry name" value="Leu-rich_rpt"/>
</dbReference>
<evidence type="ECO:0000256" key="1">
    <source>
        <dbReference type="ARBA" id="ARBA00022614"/>
    </source>
</evidence>
<dbReference type="AlphaFoldDB" id="A0A828ZPB0"/>
<dbReference type="PROSITE" id="PS51450">
    <property type="entry name" value="LRR"/>
    <property type="match status" value="2"/>
</dbReference>
<accession>A0A828ZPB0</accession>
<dbReference type="InterPro" id="IPR032675">
    <property type="entry name" value="LRR_dom_sf"/>
</dbReference>